<evidence type="ECO:0000256" key="5">
    <source>
        <dbReference type="ARBA" id="ARBA00023235"/>
    </source>
</evidence>
<dbReference type="PANTHER" id="PTHR21198">
    <property type="entry name" value="GLUTAMATE RACEMASE"/>
    <property type="match status" value="1"/>
</dbReference>
<keyword evidence="3" id="KW-0133">Cell shape</keyword>
<dbReference type="GO" id="GO:0071555">
    <property type="term" value="P:cell wall organization"/>
    <property type="evidence" value="ECO:0007669"/>
    <property type="project" value="UniProtKB-KW"/>
</dbReference>
<evidence type="ECO:0000313" key="7">
    <source>
        <dbReference type="EMBL" id="VFU18372.1"/>
    </source>
</evidence>
<evidence type="ECO:0000256" key="6">
    <source>
        <dbReference type="ARBA" id="ARBA00023316"/>
    </source>
</evidence>
<evidence type="ECO:0000256" key="2">
    <source>
        <dbReference type="ARBA" id="ARBA00013090"/>
    </source>
</evidence>
<accession>A0A485M6C2</accession>
<proteinExistence type="inferred from homology"/>
<dbReference type="SUPFAM" id="SSF53681">
    <property type="entry name" value="Aspartate/glutamate racemase"/>
    <property type="match status" value="2"/>
</dbReference>
<dbReference type="AlphaFoldDB" id="A0A485M6C2"/>
<dbReference type="Gene3D" id="3.40.50.1860">
    <property type="match status" value="2"/>
</dbReference>
<dbReference type="EMBL" id="CAADRM010000150">
    <property type="protein sequence ID" value="VFU18372.1"/>
    <property type="molecule type" value="Genomic_DNA"/>
</dbReference>
<keyword evidence="5 7" id="KW-0413">Isomerase</keyword>
<sequence>MLKEILSLVPDSDVVYLGDCARLPYGTKSPRTIIRYSLQCGQFLASKNIDMLVVACNTASSHALPALEKALNIPVIGVVDSGSRAAIDAGGKNIGVIGTPSTIRSGAYESALRALSPEVQVHSRACPLFVPLVEEGWCDDAITEQVAHRYLDDLLSKGIDTLLLGCTHYPMLKQVLQRVAGEGVRIVDSAVSTARVVAGIHGASSSAGRDRSVVYYLSDVSERFIELGEIFLGQKMEYVYEVDLCV</sequence>
<dbReference type="EC" id="5.1.1.3" evidence="2"/>
<reference evidence="7" key="1">
    <citation type="submission" date="2019-03" db="EMBL/GenBank/DDBJ databases">
        <authorList>
            <person name="Hao L."/>
        </authorList>
    </citation>
    <scope>NUCLEOTIDE SEQUENCE</scope>
</reference>
<name>A0A485M6C2_9ZZZZ</name>
<comment type="catalytic activity">
    <reaction evidence="1">
        <text>L-glutamate = D-glutamate</text>
        <dbReference type="Rhea" id="RHEA:12813"/>
        <dbReference type="ChEBI" id="CHEBI:29985"/>
        <dbReference type="ChEBI" id="CHEBI:29986"/>
        <dbReference type="EC" id="5.1.1.3"/>
    </reaction>
</comment>
<evidence type="ECO:0000256" key="3">
    <source>
        <dbReference type="ARBA" id="ARBA00022960"/>
    </source>
</evidence>
<dbReference type="Pfam" id="PF01177">
    <property type="entry name" value="Asp_Glu_race"/>
    <property type="match status" value="1"/>
</dbReference>
<dbReference type="InterPro" id="IPR004391">
    <property type="entry name" value="Glu_race"/>
</dbReference>
<dbReference type="HAMAP" id="MF_00258">
    <property type="entry name" value="Glu_racemase"/>
    <property type="match status" value="1"/>
</dbReference>
<dbReference type="PROSITE" id="PS00924">
    <property type="entry name" value="ASP_GLU_RACEMASE_2"/>
    <property type="match status" value="1"/>
</dbReference>
<dbReference type="GO" id="GO:0009252">
    <property type="term" value="P:peptidoglycan biosynthetic process"/>
    <property type="evidence" value="ECO:0007669"/>
    <property type="project" value="UniProtKB-KW"/>
</dbReference>
<evidence type="ECO:0000256" key="4">
    <source>
        <dbReference type="ARBA" id="ARBA00022984"/>
    </source>
</evidence>
<dbReference type="FunFam" id="3.40.50.1860:FF:000001">
    <property type="entry name" value="Glutamate racemase"/>
    <property type="match status" value="1"/>
</dbReference>
<dbReference type="InterPro" id="IPR015942">
    <property type="entry name" value="Asp/Glu/hydantoin_racemase"/>
</dbReference>
<organism evidence="7">
    <name type="scientific">anaerobic digester metagenome</name>
    <dbReference type="NCBI Taxonomy" id="1263854"/>
    <lineage>
        <taxon>unclassified sequences</taxon>
        <taxon>metagenomes</taxon>
        <taxon>ecological metagenomes</taxon>
    </lineage>
</organism>
<dbReference type="PROSITE" id="PS00923">
    <property type="entry name" value="ASP_GLU_RACEMASE_1"/>
    <property type="match status" value="1"/>
</dbReference>
<gene>
    <name evidence="7" type="primary">murI</name>
    <name evidence="7" type="ORF">SCFA_820005</name>
</gene>
<dbReference type="NCBIfam" id="TIGR00067">
    <property type="entry name" value="glut_race"/>
    <property type="match status" value="1"/>
</dbReference>
<keyword evidence="4" id="KW-0573">Peptidoglycan synthesis</keyword>
<dbReference type="GO" id="GO:0008881">
    <property type="term" value="F:glutamate racemase activity"/>
    <property type="evidence" value="ECO:0007669"/>
    <property type="project" value="UniProtKB-EC"/>
</dbReference>
<dbReference type="GO" id="GO:0008360">
    <property type="term" value="P:regulation of cell shape"/>
    <property type="evidence" value="ECO:0007669"/>
    <property type="project" value="UniProtKB-KW"/>
</dbReference>
<dbReference type="InterPro" id="IPR018187">
    <property type="entry name" value="Asp/Glu_racemase_AS_1"/>
</dbReference>
<dbReference type="InterPro" id="IPR001920">
    <property type="entry name" value="Asp/Glu_race"/>
</dbReference>
<dbReference type="InterPro" id="IPR033134">
    <property type="entry name" value="Asp/Glu_racemase_AS_2"/>
</dbReference>
<keyword evidence="6" id="KW-0961">Cell wall biogenesis/degradation</keyword>
<dbReference type="PANTHER" id="PTHR21198:SF2">
    <property type="entry name" value="GLUTAMATE RACEMASE"/>
    <property type="match status" value="1"/>
</dbReference>
<evidence type="ECO:0000256" key="1">
    <source>
        <dbReference type="ARBA" id="ARBA00001602"/>
    </source>
</evidence>
<protein>
    <recommendedName>
        <fullName evidence="2">glutamate racemase</fullName>
        <ecNumber evidence="2">5.1.1.3</ecNumber>
    </recommendedName>
</protein>